<dbReference type="EMBL" id="VDFQ02000005">
    <property type="protein sequence ID" value="KAA1420714.1"/>
    <property type="molecule type" value="Genomic_DNA"/>
</dbReference>
<dbReference type="InterPro" id="IPR015168">
    <property type="entry name" value="SsuA/THI5"/>
</dbReference>
<comment type="caution">
    <text evidence="2">The sequence shown here is derived from an EMBL/GenBank/DDBJ whole genome shotgun (WGS) entry which is preliminary data.</text>
</comment>
<evidence type="ECO:0000313" key="2">
    <source>
        <dbReference type="EMBL" id="KAA1420714.1"/>
    </source>
</evidence>
<dbReference type="Proteomes" id="UP000307768">
    <property type="component" value="Unassembled WGS sequence"/>
</dbReference>
<gene>
    <name evidence="2" type="ORF">FE697_017405</name>
</gene>
<feature type="domain" description="SsuA/THI5-like" evidence="1">
    <location>
        <begin position="98"/>
        <end position="232"/>
    </location>
</feature>
<dbReference type="PANTHER" id="PTHR30024:SF42">
    <property type="entry name" value="ALIPHATIC SULFONATES-BINDING PROTEIN-RELATED"/>
    <property type="match status" value="1"/>
</dbReference>
<dbReference type="AlphaFoldDB" id="A0A5Q6RRS1"/>
<sequence length="317" mass="34297">MTTRVGFFPHNNSLFVLRHRNLLEQKLDDVTWVDLRELPSGPKPGVREGLPTVHADHLFTEEGYDVIGTGFTPPITGLGQGHDLVYIGISQPRVENGRLVAKAGSGISTVADLRGKKIGIGHGSWQTTLLLFALEQVGLGWDDVEPVDVGGDAADLFLAGAIDAWTGSYPELSRVEQETEVTTLVETDGLFSHPSLWFTRRDFAVERTDELAAVIDALQESDARIVADPREAAEFFVADAQAHGQPASVEAWEHALAHRPFGLNPVDDTFLDEQQHAADLLFANGLLPKAVDVRTAVLPEVSALVEKSRSAVAQSAG</sequence>
<evidence type="ECO:0000259" key="1">
    <source>
        <dbReference type="Pfam" id="PF09084"/>
    </source>
</evidence>
<dbReference type="Gene3D" id="3.40.190.10">
    <property type="entry name" value="Periplasmic binding protein-like II"/>
    <property type="match status" value="2"/>
</dbReference>
<dbReference type="RefSeq" id="WP_149770883.1">
    <property type="nucleotide sequence ID" value="NZ_VDFQ02000005.1"/>
</dbReference>
<reference evidence="2 3" key="1">
    <citation type="submission" date="2019-09" db="EMBL/GenBank/DDBJ databases">
        <title>Mumia zhuanghuii sp. nov. isolated from the intestinal contents of plateau pika (Ochotona curzoniae) in the Qinghai-Tibet plateau of China.</title>
        <authorList>
            <person name="Tian Z."/>
        </authorList>
    </citation>
    <scope>NUCLEOTIDE SEQUENCE [LARGE SCALE GENOMIC DNA]</scope>
    <source>
        <strain evidence="3">350</strain>
    </source>
</reference>
<name>A0A5Q6RRS1_9ACTN</name>
<dbReference type="Pfam" id="PF09084">
    <property type="entry name" value="NMT1"/>
    <property type="match status" value="1"/>
</dbReference>
<dbReference type="PANTHER" id="PTHR30024">
    <property type="entry name" value="ALIPHATIC SULFONATES-BINDING PROTEIN-RELATED"/>
    <property type="match status" value="1"/>
</dbReference>
<protein>
    <submittedName>
        <fullName evidence="2">ABC transporter substrate-binding protein</fullName>
    </submittedName>
</protein>
<dbReference type="SUPFAM" id="SSF53850">
    <property type="entry name" value="Periplasmic binding protein-like II"/>
    <property type="match status" value="1"/>
</dbReference>
<organism evidence="2 3">
    <name type="scientific">Mumia zhuanghuii</name>
    <dbReference type="NCBI Taxonomy" id="2585211"/>
    <lineage>
        <taxon>Bacteria</taxon>
        <taxon>Bacillati</taxon>
        <taxon>Actinomycetota</taxon>
        <taxon>Actinomycetes</taxon>
        <taxon>Propionibacteriales</taxon>
        <taxon>Nocardioidaceae</taxon>
        <taxon>Mumia</taxon>
    </lineage>
</organism>
<proteinExistence type="predicted"/>
<dbReference type="OrthoDB" id="506623at2"/>
<evidence type="ECO:0000313" key="3">
    <source>
        <dbReference type="Proteomes" id="UP000307768"/>
    </source>
</evidence>
<accession>A0A5Q6RRS1</accession>